<dbReference type="Gene3D" id="3.40.50.720">
    <property type="entry name" value="NAD(P)-binding Rossmann-like Domain"/>
    <property type="match status" value="1"/>
</dbReference>
<dbReference type="EMBL" id="BMZC01000001">
    <property type="protein sequence ID" value="GGZ46673.1"/>
    <property type="molecule type" value="Genomic_DNA"/>
</dbReference>
<dbReference type="GO" id="GO:0016646">
    <property type="term" value="F:oxidoreductase activity, acting on the CH-NH group of donors, NAD or NADP as acceptor"/>
    <property type="evidence" value="ECO:0007669"/>
    <property type="project" value="TreeGrafter"/>
</dbReference>
<dbReference type="InterPro" id="IPR016040">
    <property type="entry name" value="NAD(P)-bd_dom"/>
</dbReference>
<organism evidence="2 3">
    <name type="scientific">Paraglaciecola chathamensis</name>
    <dbReference type="NCBI Taxonomy" id="368405"/>
    <lineage>
        <taxon>Bacteria</taxon>
        <taxon>Pseudomonadati</taxon>
        <taxon>Pseudomonadota</taxon>
        <taxon>Gammaproteobacteria</taxon>
        <taxon>Alteromonadales</taxon>
        <taxon>Alteromonadaceae</taxon>
        <taxon>Paraglaciecola</taxon>
    </lineage>
</organism>
<protein>
    <submittedName>
        <fullName evidence="2">NAD-dependent dehydratase</fullName>
    </submittedName>
</protein>
<sequence length="210" mass="22054">MKIAVLGATGWVGSALVTEAKARDHEVIAIVRDPAKLTAKGVSSRAYDLHSNGDFAPVVEGADVVIAAISGRAAGNHELVAQTAERLLVALADSGKRLLWVGGAGSLEVAPGVALVTSPEFPAEFKDEAIAQGEALKVFRSSKSNAQWTFVSPAAVLYPGDSEGDFRIGGDAFFTNSDGESKISLTDYAKAMIDEAQRGEYINQRISVAY</sequence>
<name>A0A8H9IAV3_9ALTE</name>
<evidence type="ECO:0000313" key="2">
    <source>
        <dbReference type="EMBL" id="GGZ46673.1"/>
    </source>
</evidence>
<dbReference type="SUPFAM" id="SSF51735">
    <property type="entry name" value="NAD(P)-binding Rossmann-fold domains"/>
    <property type="match status" value="1"/>
</dbReference>
<dbReference type="InterPro" id="IPR051606">
    <property type="entry name" value="Polyketide_Oxido-like"/>
</dbReference>
<dbReference type="PANTHER" id="PTHR43355:SF2">
    <property type="entry name" value="FLAVIN REDUCTASE (NADPH)"/>
    <property type="match status" value="1"/>
</dbReference>
<accession>A0A8H9IAV3</accession>
<evidence type="ECO:0000313" key="3">
    <source>
        <dbReference type="Proteomes" id="UP000622604"/>
    </source>
</evidence>
<dbReference type="Pfam" id="PF13460">
    <property type="entry name" value="NAD_binding_10"/>
    <property type="match status" value="1"/>
</dbReference>
<feature type="domain" description="NAD(P)-binding" evidence="1">
    <location>
        <begin position="7"/>
        <end position="194"/>
    </location>
</feature>
<dbReference type="RefSeq" id="WP_191864996.1">
    <property type="nucleotide sequence ID" value="NZ_BMZC01000001.1"/>
</dbReference>
<comment type="caution">
    <text evidence="2">The sequence shown here is derived from an EMBL/GenBank/DDBJ whole genome shotgun (WGS) entry which is preliminary data.</text>
</comment>
<evidence type="ECO:0000259" key="1">
    <source>
        <dbReference type="Pfam" id="PF13460"/>
    </source>
</evidence>
<gene>
    <name evidence="2" type="ORF">GCM10011274_00260</name>
</gene>
<dbReference type="InterPro" id="IPR036291">
    <property type="entry name" value="NAD(P)-bd_dom_sf"/>
</dbReference>
<reference evidence="2" key="1">
    <citation type="journal article" date="2014" name="Int. J. Syst. Evol. Microbiol.">
        <title>Complete genome sequence of Corynebacterium casei LMG S-19264T (=DSM 44701T), isolated from a smear-ripened cheese.</title>
        <authorList>
            <consortium name="US DOE Joint Genome Institute (JGI-PGF)"/>
            <person name="Walter F."/>
            <person name="Albersmeier A."/>
            <person name="Kalinowski J."/>
            <person name="Ruckert C."/>
        </authorList>
    </citation>
    <scope>NUCLEOTIDE SEQUENCE</scope>
    <source>
        <strain evidence="2">KCTC 32337</strain>
    </source>
</reference>
<dbReference type="PANTHER" id="PTHR43355">
    <property type="entry name" value="FLAVIN REDUCTASE (NADPH)"/>
    <property type="match status" value="1"/>
</dbReference>
<dbReference type="Proteomes" id="UP000622604">
    <property type="component" value="Unassembled WGS sequence"/>
</dbReference>
<dbReference type="AlphaFoldDB" id="A0A8H9IAV3"/>
<reference evidence="2" key="2">
    <citation type="submission" date="2020-09" db="EMBL/GenBank/DDBJ databases">
        <authorList>
            <person name="Sun Q."/>
            <person name="Kim S."/>
        </authorList>
    </citation>
    <scope>NUCLEOTIDE SEQUENCE</scope>
    <source>
        <strain evidence="2">KCTC 32337</strain>
    </source>
</reference>
<proteinExistence type="predicted"/>